<evidence type="ECO:0008006" key="3">
    <source>
        <dbReference type="Google" id="ProtNLM"/>
    </source>
</evidence>
<dbReference type="AlphaFoldDB" id="A0A1L4CZT9"/>
<sequence>MSLVTKSLSIAVLSLAIVSCKNSGNSNSKNNDNKEETTLENKGLLGLWAYENQLDDNLDNDKKIAHKINFDFSANKFNEFTKAKATQSIGDKKIVCSIGVKLDGDENKGKIALVADSILEESQGYEDDLAVAHKMCADFETNSKDKYEYTRVSHDTVKMCEILPSSINLSASVYSVDGVTSTESVEVIPAAVDDKLEVITDTKNESHCRIFKIN</sequence>
<gene>
    <name evidence="1" type="ORF">AXG55_05920</name>
</gene>
<dbReference type="KEGG" id="saqi:AXG55_05920"/>
<dbReference type="EMBL" id="CP017834">
    <property type="protein sequence ID" value="APJ03465.1"/>
    <property type="molecule type" value="Genomic_DNA"/>
</dbReference>
<organism evidence="1 2">
    <name type="scientific">Silvanigrella aquatica</name>
    <dbReference type="NCBI Taxonomy" id="1915309"/>
    <lineage>
        <taxon>Bacteria</taxon>
        <taxon>Pseudomonadati</taxon>
        <taxon>Bdellovibrionota</taxon>
        <taxon>Oligoflexia</taxon>
        <taxon>Silvanigrellales</taxon>
        <taxon>Silvanigrellaceae</taxon>
        <taxon>Silvanigrella</taxon>
    </lineage>
</organism>
<dbReference type="RefSeq" id="WP_148697200.1">
    <property type="nucleotide sequence ID" value="NZ_CP017834.1"/>
</dbReference>
<proteinExistence type="predicted"/>
<name>A0A1L4CZT9_9BACT</name>
<protein>
    <recommendedName>
        <fullName evidence="3">Lipoprotein</fullName>
    </recommendedName>
</protein>
<dbReference type="Proteomes" id="UP000184731">
    <property type="component" value="Chromosome"/>
</dbReference>
<keyword evidence="2" id="KW-1185">Reference proteome</keyword>
<evidence type="ECO:0000313" key="1">
    <source>
        <dbReference type="EMBL" id="APJ03465.1"/>
    </source>
</evidence>
<accession>A0A1L4CZT9</accession>
<evidence type="ECO:0000313" key="2">
    <source>
        <dbReference type="Proteomes" id="UP000184731"/>
    </source>
</evidence>
<reference evidence="1 2" key="1">
    <citation type="submission" date="2016-10" db="EMBL/GenBank/DDBJ databases">
        <title>Silvanigrella aquatica sp. nov., isolated from a freshwater lake located in the Black Forest, Germany, description of Silvanigrellaceae fam. nov., Silvanigrellales ord. nov., reclassification of the order Bdellovibrionales in the class Oligoflexia, reclassification of the families Bacteriovoracaceae and Halobacteriovoraceae in the new order Bacteriovoracales ord. nov., and reclassification of the family Pseudobacteriovoracaceae in the order Oligoflexiales.</title>
        <authorList>
            <person name="Hahn M.W."/>
            <person name="Schmidt J."/>
            <person name="Koll U."/>
            <person name="Rohde M."/>
            <person name="Verbag S."/>
            <person name="Pitt A."/>
            <person name="Nakai R."/>
            <person name="Naganuma T."/>
            <person name="Lang E."/>
        </authorList>
    </citation>
    <scope>NUCLEOTIDE SEQUENCE [LARGE SCALE GENOMIC DNA]</scope>
    <source>
        <strain evidence="1 2">MWH-Nonnen-W8red</strain>
    </source>
</reference>
<dbReference type="PROSITE" id="PS51257">
    <property type="entry name" value="PROKAR_LIPOPROTEIN"/>
    <property type="match status" value="1"/>
</dbReference>